<accession>A0A834L1V6</accession>
<evidence type="ECO:0000313" key="2">
    <source>
        <dbReference type="EMBL" id="KAF6739972.1"/>
    </source>
</evidence>
<organism evidence="2 3">
    <name type="scientific">Oryzias melastigma</name>
    <name type="common">Marine medaka</name>
    <dbReference type="NCBI Taxonomy" id="30732"/>
    <lineage>
        <taxon>Eukaryota</taxon>
        <taxon>Metazoa</taxon>
        <taxon>Chordata</taxon>
        <taxon>Craniata</taxon>
        <taxon>Vertebrata</taxon>
        <taxon>Euteleostomi</taxon>
        <taxon>Actinopterygii</taxon>
        <taxon>Neopterygii</taxon>
        <taxon>Teleostei</taxon>
        <taxon>Neoteleostei</taxon>
        <taxon>Acanthomorphata</taxon>
        <taxon>Ovalentaria</taxon>
        <taxon>Atherinomorphae</taxon>
        <taxon>Beloniformes</taxon>
        <taxon>Adrianichthyidae</taxon>
        <taxon>Oryziinae</taxon>
        <taxon>Oryzias</taxon>
    </lineage>
</organism>
<dbReference type="AlphaFoldDB" id="A0A834L1V6"/>
<dbReference type="Proteomes" id="UP000646548">
    <property type="component" value="Unassembled WGS sequence"/>
</dbReference>
<gene>
    <name evidence="2" type="ORF">FQA47_005731</name>
</gene>
<protein>
    <submittedName>
        <fullName evidence="2">Uncharacterized protein</fullName>
    </submittedName>
</protein>
<sequence length="149" mass="16704">MRARAASACSQRVRMSGRCRERSAWLQPDAVVNPSAGRKEKRGQHKKAGWTGNRQPAERIYPGESVLTRSGTPSSPRADRTVFTLDLASFCINARRRLLLSQSRKDQDQEAQLGRQEELFTFTLEDPRSHSAGVQIYCCGLMPRRACPA</sequence>
<name>A0A834L1V6_ORYME</name>
<comment type="caution">
    <text evidence="2">The sequence shown here is derived from an EMBL/GenBank/DDBJ whole genome shotgun (WGS) entry which is preliminary data.</text>
</comment>
<feature type="compositionally biased region" description="Basic residues" evidence="1">
    <location>
        <begin position="39"/>
        <end position="48"/>
    </location>
</feature>
<evidence type="ECO:0000256" key="1">
    <source>
        <dbReference type="SAM" id="MobiDB-lite"/>
    </source>
</evidence>
<reference evidence="2" key="1">
    <citation type="journal article" name="BMC Genomics">
        <title>Long-read sequencing and de novo genome assembly of marine medaka (Oryzias melastigma).</title>
        <authorList>
            <person name="Liang P."/>
            <person name="Saqib H.S.A."/>
            <person name="Ni X."/>
            <person name="Shen Y."/>
        </authorList>
    </citation>
    <scope>NUCLEOTIDE SEQUENCE</scope>
    <source>
        <strain evidence="2">Bigg-433</strain>
    </source>
</reference>
<evidence type="ECO:0000313" key="3">
    <source>
        <dbReference type="Proteomes" id="UP000646548"/>
    </source>
</evidence>
<feature type="region of interest" description="Disordered" evidence="1">
    <location>
        <begin position="26"/>
        <end position="57"/>
    </location>
</feature>
<dbReference type="EMBL" id="WKFB01000001">
    <property type="protein sequence ID" value="KAF6739972.1"/>
    <property type="molecule type" value="Genomic_DNA"/>
</dbReference>
<proteinExistence type="predicted"/>